<dbReference type="RefSeq" id="WP_071663484.1">
    <property type="nucleotide sequence ID" value="NZ_CP009654.1"/>
</dbReference>
<dbReference type="STRING" id="1542390.KX01_501"/>
<dbReference type="AlphaFoldDB" id="A0A1J0KRL5"/>
<evidence type="ECO:0000256" key="1">
    <source>
        <dbReference type="SAM" id="SignalP"/>
    </source>
</evidence>
<gene>
    <name evidence="2" type="ORF">KX01_501</name>
</gene>
<feature type="chain" id="PRO_5009614000" description="Lipoprotein" evidence="1">
    <location>
        <begin position="23"/>
        <end position="128"/>
    </location>
</feature>
<organism evidence="2 3">
    <name type="scientific">Francisella frigiditurris</name>
    <dbReference type="NCBI Taxonomy" id="1542390"/>
    <lineage>
        <taxon>Bacteria</taxon>
        <taxon>Pseudomonadati</taxon>
        <taxon>Pseudomonadota</taxon>
        <taxon>Gammaproteobacteria</taxon>
        <taxon>Thiotrichales</taxon>
        <taxon>Francisellaceae</taxon>
        <taxon>Francisella</taxon>
    </lineage>
</organism>
<feature type="signal peptide" evidence="1">
    <location>
        <begin position="1"/>
        <end position="22"/>
    </location>
</feature>
<evidence type="ECO:0000313" key="2">
    <source>
        <dbReference type="EMBL" id="APC96252.1"/>
    </source>
</evidence>
<name>A0A1J0KRL5_9GAMM</name>
<keyword evidence="3" id="KW-1185">Reference proteome</keyword>
<evidence type="ECO:0008006" key="4">
    <source>
        <dbReference type="Google" id="ProtNLM"/>
    </source>
</evidence>
<keyword evidence="1" id="KW-0732">Signal</keyword>
<sequence>MLFKNKIFFTFIISLIITMLSACSSFNPGYSSLSGSFEAQIDKNLTDVYTATKEVIEYKGYTITSDKKEDTNAEISGETEKNKTSFNIKLTSATIDSSYIKIKYGSLGDRNRSVAFLDQLRDTLGADE</sequence>
<protein>
    <recommendedName>
        <fullName evidence="4">Lipoprotein</fullName>
    </recommendedName>
</protein>
<dbReference type="EMBL" id="CP009654">
    <property type="protein sequence ID" value="APC96252.1"/>
    <property type="molecule type" value="Genomic_DNA"/>
</dbReference>
<dbReference type="PROSITE" id="PS51257">
    <property type="entry name" value="PROKAR_LIPOPROTEIN"/>
    <property type="match status" value="1"/>
</dbReference>
<dbReference type="KEGG" id="frc:KX01_501"/>
<dbReference type="Proteomes" id="UP000182521">
    <property type="component" value="Chromosome"/>
</dbReference>
<dbReference type="InterPro" id="IPR021952">
    <property type="entry name" value="Flpp3-like"/>
</dbReference>
<accession>A0A1J0KRL5</accession>
<dbReference type="Pfam" id="PF12092">
    <property type="entry name" value="DUF3568"/>
    <property type="match status" value="1"/>
</dbReference>
<reference evidence="3" key="1">
    <citation type="submission" date="2014-10" db="EMBL/GenBank/DDBJ databases">
        <authorList>
            <person name="Kuske C.R."/>
            <person name="Challacombe J.F."/>
            <person name="Daligault H.E."/>
            <person name="Davenport K.W."/>
            <person name="Johnson S.L."/>
            <person name="Siddaramappa S."/>
            <person name="Petersen J.M."/>
        </authorList>
    </citation>
    <scope>NUCLEOTIDE SEQUENCE [LARGE SCALE GENOMIC DNA]</scope>
    <source>
        <strain evidence="3">CA97-1460</strain>
    </source>
</reference>
<evidence type="ECO:0000313" key="3">
    <source>
        <dbReference type="Proteomes" id="UP000182521"/>
    </source>
</evidence>
<proteinExistence type="predicted"/>